<evidence type="ECO:0000313" key="1">
    <source>
        <dbReference type="EMBL" id="EED35869.1"/>
    </source>
</evidence>
<dbReference type="HOGENOM" id="CLU_893708_0_0_6"/>
<dbReference type="EMBL" id="DS999411">
    <property type="protein sequence ID" value="EED35869.1"/>
    <property type="molecule type" value="Genomic_DNA"/>
</dbReference>
<dbReference type="Gene3D" id="1.25.40.10">
    <property type="entry name" value="Tetratricopeptide repeat domain"/>
    <property type="match status" value="1"/>
</dbReference>
<reference evidence="2" key="1">
    <citation type="journal article" date="2013" name="BMC Microbiol.">
        <title>Taxonomy and evolution of bacteriochlorophyll a-containing members of the OM60/NOR5 clade of marine gammaproteobacteria: description of Luminiphilus syltensis gen. nov., sp. nov., reclassification of Haliea rubra as Pseudohaliea rubra gen. nov., comb. nov., and emendation of Chromatocurvus halotolerans.</title>
        <authorList>
            <person name="Spring S."/>
            <person name="Riedel T."/>
            <person name="Sproer C."/>
            <person name="Yan S."/>
            <person name="Harder J."/>
            <person name="Fuchs B.M."/>
        </authorList>
    </citation>
    <scope>NUCLEOTIDE SEQUENCE [LARGE SCALE GENOMIC DNA]</scope>
    <source>
        <strain evidence="2">NOR51-B</strain>
    </source>
</reference>
<keyword evidence="2" id="KW-1185">Reference proteome</keyword>
<evidence type="ECO:0008006" key="3">
    <source>
        <dbReference type="Google" id="ProtNLM"/>
    </source>
</evidence>
<gene>
    <name evidence="1" type="ORF">NOR51B_1816</name>
</gene>
<dbReference type="AlphaFoldDB" id="B8KY02"/>
<accession>B8KY02</accession>
<proteinExistence type="predicted"/>
<name>B8KY02_9GAMM</name>
<dbReference type="SUPFAM" id="SSF48452">
    <property type="entry name" value="TPR-like"/>
    <property type="match status" value="1"/>
</dbReference>
<organism evidence="1 2">
    <name type="scientific">Luminiphilus syltensis NOR5-1B</name>
    <dbReference type="NCBI Taxonomy" id="565045"/>
    <lineage>
        <taxon>Bacteria</taxon>
        <taxon>Pseudomonadati</taxon>
        <taxon>Pseudomonadota</taxon>
        <taxon>Gammaproteobacteria</taxon>
        <taxon>Cellvibrionales</taxon>
        <taxon>Halieaceae</taxon>
        <taxon>Luminiphilus</taxon>
    </lineage>
</organism>
<dbReference type="InterPro" id="IPR011990">
    <property type="entry name" value="TPR-like_helical_dom_sf"/>
</dbReference>
<evidence type="ECO:0000313" key="2">
    <source>
        <dbReference type="Proteomes" id="UP000004699"/>
    </source>
</evidence>
<sequence length="311" mass="34366">MASLFVFPVSSQAVDAGSDSAFDCAAVNEENPDTSEQLANQLLQQTWDIDRLRCGAELLIGVADERAEDPAAQLNALNANAHYAYYLDRIILYDLGHLIVWYVDDVPSEQLVSEPMQALQRSRVQQRQLLERARTTHPNRVELDYYDALLIGAQAPALTLLKPVVSEDPQRLRGAAHALLARTYYDLPDILGGGLAKAIDAMQAALERDPLDARYLRLLAGYRLDDGDRQTARELLLQLANLDVETAGLQLKADQLRAGADLAMRMGDNALQTRLANTRARLLEDHPKLLSRKVVSAMGHFGTNDPRADGE</sequence>
<dbReference type="Proteomes" id="UP000004699">
    <property type="component" value="Unassembled WGS sequence"/>
</dbReference>
<dbReference type="STRING" id="565045.NOR51B_1816"/>
<protein>
    <recommendedName>
        <fullName evidence="3">Tetratricopeptide repeat domain protein</fullName>
    </recommendedName>
</protein>